<name>A0A9P6IKX3_MORAP</name>
<protein>
    <submittedName>
        <fullName evidence="2">Uncharacterized protein</fullName>
    </submittedName>
</protein>
<gene>
    <name evidence="2" type="ORF">BGZ70_006838</name>
</gene>
<evidence type="ECO:0000313" key="2">
    <source>
        <dbReference type="EMBL" id="KAF9935959.1"/>
    </source>
</evidence>
<evidence type="ECO:0000256" key="1">
    <source>
        <dbReference type="SAM" id="MobiDB-lite"/>
    </source>
</evidence>
<sequence length="157" mass="17692">GSSPESSIHPFISLHGIIPWTSQWRQRRDPGWQYSEDVHRPPPDDEDAVMEESSPASMETPATDQARRDNVQKRLIMMRGQYKSAANRHMDLVMALYGSDGTVSQADVDASKTQLDMMKVAIVTVEEAYKNCQDSHAVDDTNEVKPTMETHKKETMA</sequence>
<feature type="non-terminal residue" evidence="2">
    <location>
        <position position="157"/>
    </location>
</feature>
<feature type="compositionally biased region" description="Polar residues" evidence="1">
    <location>
        <begin position="54"/>
        <end position="63"/>
    </location>
</feature>
<dbReference type="Proteomes" id="UP000738359">
    <property type="component" value="Unassembled WGS sequence"/>
</dbReference>
<evidence type="ECO:0000313" key="3">
    <source>
        <dbReference type="Proteomes" id="UP000738359"/>
    </source>
</evidence>
<feature type="non-terminal residue" evidence="2">
    <location>
        <position position="1"/>
    </location>
</feature>
<keyword evidence="3" id="KW-1185">Reference proteome</keyword>
<reference evidence="2" key="1">
    <citation type="journal article" date="2020" name="Fungal Divers.">
        <title>Resolving the Mortierellaceae phylogeny through synthesis of multi-gene phylogenetics and phylogenomics.</title>
        <authorList>
            <person name="Vandepol N."/>
            <person name="Liber J."/>
            <person name="Desiro A."/>
            <person name="Na H."/>
            <person name="Kennedy M."/>
            <person name="Barry K."/>
            <person name="Grigoriev I.V."/>
            <person name="Miller A.N."/>
            <person name="O'Donnell K."/>
            <person name="Stajich J.E."/>
            <person name="Bonito G."/>
        </authorList>
    </citation>
    <scope>NUCLEOTIDE SEQUENCE</scope>
    <source>
        <strain evidence="2">CK1249</strain>
    </source>
</reference>
<feature type="region of interest" description="Disordered" evidence="1">
    <location>
        <begin position="31"/>
        <end position="68"/>
    </location>
</feature>
<dbReference type="AlphaFoldDB" id="A0A9P6IKX3"/>
<comment type="caution">
    <text evidence="2">The sequence shown here is derived from an EMBL/GenBank/DDBJ whole genome shotgun (WGS) entry which is preliminary data.</text>
</comment>
<dbReference type="EMBL" id="JAAAHY010003972">
    <property type="protein sequence ID" value="KAF9935959.1"/>
    <property type="molecule type" value="Genomic_DNA"/>
</dbReference>
<accession>A0A9P6IKX3</accession>
<feature type="compositionally biased region" description="Basic and acidic residues" evidence="1">
    <location>
        <begin position="31"/>
        <end position="43"/>
    </location>
</feature>
<organism evidence="2 3">
    <name type="scientific">Mortierella alpina</name>
    <name type="common">Oleaginous fungus</name>
    <name type="synonym">Mortierella renispora</name>
    <dbReference type="NCBI Taxonomy" id="64518"/>
    <lineage>
        <taxon>Eukaryota</taxon>
        <taxon>Fungi</taxon>
        <taxon>Fungi incertae sedis</taxon>
        <taxon>Mucoromycota</taxon>
        <taxon>Mortierellomycotina</taxon>
        <taxon>Mortierellomycetes</taxon>
        <taxon>Mortierellales</taxon>
        <taxon>Mortierellaceae</taxon>
        <taxon>Mortierella</taxon>
    </lineage>
</organism>
<proteinExistence type="predicted"/>